<proteinExistence type="predicted"/>
<organism evidence="2">
    <name type="scientific">Cupriavidus taiwanensis</name>
    <dbReference type="NCBI Taxonomy" id="164546"/>
    <lineage>
        <taxon>Bacteria</taxon>
        <taxon>Pseudomonadati</taxon>
        <taxon>Pseudomonadota</taxon>
        <taxon>Betaproteobacteria</taxon>
        <taxon>Burkholderiales</taxon>
        <taxon>Burkholderiaceae</taxon>
        <taxon>Cupriavidus</taxon>
    </lineage>
</organism>
<accession>A0A375C2Z2</accession>
<evidence type="ECO:0000256" key="1">
    <source>
        <dbReference type="SAM" id="MobiDB-lite"/>
    </source>
</evidence>
<sequence>MLPSPACGRGAGGEGRHLRNATASTSWKLPPSPRPSPASGRGSTQSAAQLPARAIWARNLGEHRPTVDPATRAGPTLAAETAPLTP</sequence>
<name>A0A375C2Z2_9BURK</name>
<gene>
    <name evidence="2" type="ORF">CBM2586_A50134</name>
</gene>
<dbReference type="AlphaFoldDB" id="A0A375C2Z2"/>
<dbReference type="Proteomes" id="UP000257016">
    <property type="component" value="Unassembled WGS sequence"/>
</dbReference>
<dbReference type="EMBL" id="OFSN01000010">
    <property type="protein sequence ID" value="SOY61837.1"/>
    <property type="molecule type" value="Genomic_DNA"/>
</dbReference>
<comment type="caution">
    <text evidence="2">The sequence shown here is derived from an EMBL/GenBank/DDBJ whole genome shotgun (WGS) entry which is preliminary data.</text>
</comment>
<reference evidence="2" key="1">
    <citation type="submission" date="2018-01" db="EMBL/GenBank/DDBJ databases">
        <authorList>
            <person name="Clerissi C."/>
        </authorList>
    </citation>
    <scope>NUCLEOTIDE SEQUENCE</scope>
    <source>
        <strain evidence="2">Cupriavidus taiwanensis LMG 19430</strain>
    </source>
</reference>
<protein>
    <submittedName>
        <fullName evidence="2">Uncharacterized protein</fullName>
    </submittedName>
</protein>
<evidence type="ECO:0000313" key="2">
    <source>
        <dbReference type="EMBL" id="SOY61837.1"/>
    </source>
</evidence>
<feature type="region of interest" description="Disordered" evidence="1">
    <location>
        <begin position="1"/>
        <end position="86"/>
    </location>
</feature>